<sequence length="500" mass="55952">MNKKDVQASKEKRHENLVRIRKEHRNNQFQRRRINDSDISLVNGNPAERLQELDQLVMDVRSFDPARQLDATTKLRKLLSIEHNPPIQDIIDAGVVPRLVEFLGYHDNPQLEFEACWALTNIASGSSEQTRYVIETGSVPKFKELLLSPNDEVREQAIWALGNIAGDSPHCRDFILSHGVMEPLLHNLVESSKISMLRNATWTLSNFCRGKPQPPWNSVAPALPTLARLVHSIDDEVLTDACWALSYLSDGPNERIQAIIETGIARRMVELLLHSSYSVQTPALRMVGNIVTGDDVQTQMIINVSVLPCLLALLNSPRKGIRKEACWTISNITAGNRAQVQAVIDAQIIPRLVNMLQTSDFDIKKEAAWALSNATSCGSPDQIRHLVECGVIEPMCELLVNPDTRIILVGLEALENILRVGEKDAKTTGINQYATAIEECHGLDKLEQLQNHQNQEIYEKSVSILENYFSAEEEDDNIAPTATASQFTFGAARNPNDFNF</sequence>
<feature type="repeat" description="ARM" evidence="6">
    <location>
        <begin position="347"/>
        <end position="375"/>
    </location>
</feature>
<evidence type="ECO:0000256" key="5">
    <source>
        <dbReference type="PIRNR" id="PIRNR005673"/>
    </source>
</evidence>
<dbReference type="PIRSF" id="PIRSF005673">
    <property type="entry name" value="Importin_alpha"/>
    <property type="match status" value="1"/>
</dbReference>
<feature type="repeat" description="ARM" evidence="6">
    <location>
        <begin position="94"/>
        <end position="137"/>
    </location>
</feature>
<evidence type="ECO:0000256" key="3">
    <source>
        <dbReference type="ARBA" id="ARBA00022737"/>
    </source>
</evidence>
<evidence type="ECO:0000256" key="1">
    <source>
        <dbReference type="ARBA" id="ARBA00010394"/>
    </source>
</evidence>
<dbReference type="GO" id="GO:0061608">
    <property type="term" value="F:nuclear import signal receptor activity"/>
    <property type="evidence" value="ECO:0007669"/>
    <property type="project" value="InterPro"/>
</dbReference>
<keyword evidence="3" id="KW-0677">Repeat</keyword>
<dbReference type="Pfam" id="PF00514">
    <property type="entry name" value="Arm"/>
    <property type="match status" value="7"/>
</dbReference>
<proteinExistence type="inferred from homology"/>
<dbReference type="InterPro" id="IPR011989">
    <property type="entry name" value="ARM-like"/>
</dbReference>
<feature type="domain" description="IBB" evidence="7">
    <location>
        <begin position="3"/>
        <end position="73"/>
    </location>
</feature>
<feature type="repeat" description="ARM" evidence="6">
    <location>
        <begin position="137"/>
        <end position="179"/>
    </location>
</feature>
<dbReference type="PANTHER" id="PTHR23316">
    <property type="entry name" value="IMPORTIN ALPHA"/>
    <property type="match status" value="1"/>
</dbReference>
<keyword evidence="2 5" id="KW-0813">Transport</keyword>
<dbReference type="PROSITE" id="PS50176">
    <property type="entry name" value="ARM_REPEAT"/>
    <property type="match status" value="4"/>
</dbReference>
<dbReference type="SMART" id="SM00185">
    <property type="entry name" value="ARM"/>
    <property type="match status" value="8"/>
</dbReference>
<keyword evidence="4 5" id="KW-0653">Protein transport</keyword>
<reference evidence="8" key="1">
    <citation type="journal article" date="2020" name="J. Eukaryot. Microbiol.">
        <title>De novo Sequencing, Assembly and Annotation of the Transcriptome for the Free-Living Testate Amoeba Arcella intermedia.</title>
        <authorList>
            <person name="Ribeiro G.M."/>
            <person name="Porfirio-Sousa A.L."/>
            <person name="Maurer-Alcala X.X."/>
            <person name="Katz L.A."/>
            <person name="Lahr D.J.G."/>
        </authorList>
    </citation>
    <scope>NUCLEOTIDE SEQUENCE</scope>
</reference>
<dbReference type="GO" id="GO:0005634">
    <property type="term" value="C:nucleus"/>
    <property type="evidence" value="ECO:0007669"/>
    <property type="project" value="UniProtKB-ARBA"/>
</dbReference>
<dbReference type="GO" id="GO:0006606">
    <property type="term" value="P:protein import into nucleus"/>
    <property type="evidence" value="ECO:0007669"/>
    <property type="project" value="InterPro"/>
</dbReference>
<protein>
    <recommendedName>
        <fullName evidence="5">Importin subunit alpha</fullName>
    </recommendedName>
</protein>
<accession>A0A6B2L1W6</accession>
<dbReference type="EMBL" id="GIBP01002034">
    <property type="protein sequence ID" value="NDV31003.1"/>
    <property type="molecule type" value="Transcribed_RNA"/>
</dbReference>
<evidence type="ECO:0000256" key="4">
    <source>
        <dbReference type="ARBA" id="ARBA00022927"/>
    </source>
</evidence>
<dbReference type="InterPro" id="IPR024931">
    <property type="entry name" value="Importin_alpha"/>
</dbReference>
<dbReference type="Gene3D" id="1.25.10.10">
    <property type="entry name" value="Leucine-rich Repeat Variant"/>
    <property type="match status" value="1"/>
</dbReference>
<dbReference type="InterPro" id="IPR032413">
    <property type="entry name" value="Arm_3"/>
</dbReference>
<dbReference type="Pfam" id="PF01749">
    <property type="entry name" value="IBB"/>
    <property type="match status" value="1"/>
</dbReference>
<dbReference type="InterPro" id="IPR000225">
    <property type="entry name" value="Armadillo"/>
</dbReference>
<dbReference type="Pfam" id="PF16186">
    <property type="entry name" value="Arm_3"/>
    <property type="match status" value="1"/>
</dbReference>
<name>A0A6B2L1W6_9EUKA</name>
<dbReference type="SUPFAM" id="SSF48371">
    <property type="entry name" value="ARM repeat"/>
    <property type="match status" value="1"/>
</dbReference>
<organism evidence="8">
    <name type="scientific">Arcella intermedia</name>
    <dbReference type="NCBI Taxonomy" id="1963864"/>
    <lineage>
        <taxon>Eukaryota</taxon>
        <taxon>Amoebozoa</taxon>
        <taxon>Tubulinea</taxon>
        <taxon>Elardia</taxon>
        <taxon>Arcellinida</taxon>
        <taxon>Sphaerothecina</taxon>
        <taxon>Arcellidae</taxon>
        <taxon>Arcella</taxon>
    </lineage>
</organism>
<feature type="repeat" description="ARM" evidence="6">
    <location>
        <begin position="221"/>
        <end position="263"/>
    </location>
</feature>
<dbReference type="InterPro" id="IPR016024">
    <property type="entry name" value="ARM-type_fold"/>
</dbReference>
<evidence type="ECO:0000256" key="6">
    <source>
        <dbReference type="PROSITE-ProRule" id="PRU00259"/>
    </source>
</evidence>
<dbReference type="FunFam" id="1.25.10.10:FF:000021">
    <property type="entry name" value="Importin subunit alpha"/>
    <property type="match status" value="1"/>
</dbReference>
<evidence type="ECO:0000256" key="2">
    <source>
        <dbReference type="ARBA" id="ARBA00022448"/>
    </source>
</evidence>
<dbReference type="AlphaFoldDB" id="A0A6B2L1W6"/>
<comment type="similarity">
    <text evidence="1 5">Belongs to the importin alpha family.</text>
</comment>
<dbReference type="InterPro" id="IPR002652">
    <property type="entry name" value="Importin-a_IBB"/>
</dbReference>
<dbReference type="GO" id="GO:0005737">
    <property type="term" value="C:cytoplasm"/>
    <property type="evidence" value="ECO:0007669"/>
    <property type="project" value="InterPro"/>
</dbReference>
<evidence type="ECO:0000313" key="8">
    <source>
        <dbReference type="EMBL" id="NDV31003.1"/>
    </source>
</evidence>
<evidence type="ECO:0000259" key="7">
    <source>
        <dbReference type="Pfam" id="PF01749"/>
    </source>
</evidence>